<name>A0ABN9T845_9DINO</name>
<reference evidence="2" key="1">
    <citation type="submission" date="2023-10" db="EMBL/GenBank/DDBJ databases">
        <authorList>
            <person name="Chen Y."/>
            <person name="Shah S."/>
            <person name="Dougan E. K."/>
            <person name="Thang M."/>
            <person name="Chan C."/>
        </authorList>
    </citation>
    <scope>NUCLEOTIDE SEQUENCE [LARGE SCALE GENOMIC DNA]</scope>
</reference>
<sequence>MAGIAGDAPTKEGPAAEGAKEVPAVASVPTPLRAEAVPQPANVIAAARSRLCAAVTGNVASFELSLEEFSALIGDGGKELSDALSSGGPRTGVLEGAAVERHLGDSPAAAAIGRITLEHNGAGRAKLTSELAKGQSSLLGSLAAVSKRGAEELTAKEAAAAAAKASQQSPFVIESDEEEEAAAKRPRAA</sequence>
<keyword evidence="3" id="KW-1185">Reference proteome</keyword>
<feature type="region of interest" description="Disordered" evidence="1">
    <location>
        <begin position="1"/>
        <end position="23"/>
    </location>
</feature>
<dbReference type="Proteomes" id="UP001189429">
    <property type="component" value="Unassembled WGS sequence"/>
</dbReference>
<dbReference type="EMBL" id="CAUYUJ010014422">
    <property type="protein sequence ID" value="CAK0841045.1"/>
    <property type="molecule type" value="Genomic_DNA"/>
</dbReference>
<protein>
    <submittedName>
        <fullName evidence="2">Uncharacterized protein</fullName>
    </submittedName>
</protein>
<accession>A0ABN9T845</accession>
<evidence type="ECO:0000313" key="2">
    <source>
        <dbReference type="EMBL" id="CAK0841045.1"/>
    </source>
</evidence>
<feature type="region of interest" description="Disordered" evidence="1">
    <location>
        <begin position="161"/>
        <end position="189"/>
    </location>
</feature>
<proteinExistence type="predicted"/>
<evidence type="ECO:0000313" key="3">
    <source>
        <dbReference type="Proteomes" id="UP001189429"/>
    </source>
</evidence>
<evidence type="ECO:0000256" key="1">
    <source>
        <dbReference type="SAM" id="MobiDB-lite"/>
    </source>
</evidence>
<gene>
    <name evidence="2" type="ORF">PCOR1329_LOCUS36340</name>
</gene>
<comment type="caution">
    <text evidence="2">The sequence shown here is derived from an EMBL/GenBank/DDBJ whole genome shotgun (WGS) entry which is preliminary data.</text>
</comment>
<organism evidence="2 3">
    <name type="scientific">Prorocentrum cordatum</name>
    <dbReference type="NCBI Taxonomy" id="2364126"/>
    <lineage>
        <taxon>Eukaryota</taxon>
        <taxon>Sar</taxon>
        <taxon>Alveolata</taxon>
        <taxon>Dinophyceae</taxon>
        <taxon>Prorocentrales</taxon>
        <taxon>Prorocentraceae</taxon>
        <taxon>Prorocentrum</taxon>
    </lineage>
</organism>